<dbReference type="InterPro" id="IPR000792">
    <property type="entry name" value="Tscrpt_reg_LuxR_C"/>
</dbReference>
<dbReference type="GO" id="GO:0003677">
    <property type="term" value="F:DNA binding"/>
    <property type="evidence" value="ECO:0007669"/>
    <property type="project" value="UniProtKB-KW"/>
</dbReference>
<dbReference type="CDD" id="cd17535">
    <property type="entry name" value="REC_NarL-like"/>
    <property type="match status" value="1"/>
</dbReference>
<comment type="caution">
    <text evidence="9">The sequence shown here is derived from an EMBL/GenBank/DDBJ whole genome shotgun (WGS) entry which is preliminary data.</text>
</comment>
<dbReference type="Proteomes" id="UP000462055">
    <property type="component" value="Unassembled WGS sequence"/>
</dbReference>
<dbReference type="SUPFAM" id="SSF46894">
    <property type="entry name" value="C-terminal effector domain of the bipartite response regulators"/>
    <property type="match status" value="1"/>
</dbReference>
<keyword evidence="1 5" id="KW-0597">Phosphoprotein</keyword>
<dbReference type="CDD" id="cd06170">
    <property type="entry name" value="LuxR_C_like"/>
    <property type="match status" value="1"/>
</dbReference>
<keyword evidence="10" id="KW-1185">Reference proteome</keyword>
<sequence length="330" mass="35662">MNPAPPVIRTFIWHPLRRCVPARSRTGSAAGRGWSTGRTSADRVRTAVNRRPVRGVRARYPRARPPPAEISARARGPGSVPGATAAAACPKRLQRLQDPDRVRTGHRRWMQPIRVLIVDDHALFAEALAARLGREPDLVILPIAADARRALALAGAERPQVIVLDMTLGAESGLDVLDRVREDHPDVRVVVLTAMSDLDTLVQAVRRGAVGWLSKTEGADLVARVIRSAARQGGWIPPDVLGEVLRRLVAGDPRDAGGARLLAELTPREREVLQCMVDGLGRAEIAERLGLSANTVRTHTQNLLAKLDLHSALEAITLAMRAGMRPGAGP</sequence>
<dbReference type="PANTHER" id="PTHR44688:SF16">
    <property type="entry name" value="DNA-BINDING TRANSCRIPTIONAL ACTIVATOR DEVR_DOSR"/>
    <property type="match status" value="1"/>
</dbReference>
<dbReference type="Pfam" id="PF00072">
    <property type="entry name" value="Response_reg"/>
    <property type="match status" value="1"/>
</dbReference>
<dbReference type="SMART" id="SM00448">
    <property type="entry name" value="REC"/>
    <property type="match status" value="1"/>
</dbReference>
<evidence type="ECO:0000256" key="6">
    <source>
        <dbReference type="SAM" id="MobiDB-lite"/>
    </source>
</evidence>
<feature type="modified residue" description="4-aspartylphosphate" evidence="5">
    <location>
        <position position="165"/>
    </location>
</feature>
<dbReference type="InterPro" id="IPR001789">
    <property type="entry name" value="Sig_transdc_resp-reg_receiver"/>
</dbReference>
<feature type="region of interest" description="Disordered" evidence="6">
    <location>
        <begin position="61"/>
        <end position="100"/>
    </location>
</feature>
<evidence type="ECO:0000256" key="4">
    <source>
        <dbReference type="ARBA" id="ARBA00023163"/>
    </source>
</evidence>
<dbReference type="PROSITE" id="PS50043">
    <property type="entry name" value="HTH_LUXR_2"/>
    <property type="match status" value="1"/>
</dbReference>
<dbReference type="EMBL" id="WBMS02000001">
    <property type="protein sequence ID" value="MVZ98821.1"/>
    <property type="molecule type" value="Genomic_DNA"/>
</dbReference>
<dbReference type="InterPro" id="IPR011006">
    <property type="entry name" value="CheY-like_superfamily"/>
</dbReference>
<evidence type="ECO:0000256" key="2">
    <source>
        <dbReference type="ARBA" id="ARBA00023015"/>
    </source>
</evidence>
<feature type="domain" description="HTH luxR-type" evidence="7">
    <location>
        <begin position="258"/>
        <end position="323"/>
    </location>
</feature>
<dbReference type="GO" id="GO:0006355">
    <property type="term" value="P:regulation of DNA-templated transcription"/>
    <property type="evidence" value="ECO:0007669"/>
    <property type="project" value="InterPro"/>
</dbReference>
<evidence type="ECO:0000256" key="5">
    <source>
        <dbReference type="PROSITE-ProRule" id="PRU00169"/>
    </source>
</evidence>
<dbReference type="PRINTS" id="PR00038">
    <property type="entry name" value="HTHLUXR"/>
</dbReference>
<gene>
    <name evidence="9" type="ORF">F8568_000160</name>
</gene>
<evidence type="ECO:0000256" key="3">
    <source>
        <dbReference type="ARBA" id="ARBA00023125"/>
    </source>
</evidence>
<accession>A0A6I4M0P1</accession>
<reference evidence="9" key="1">
    <citation type="submission" date="2019-12" db="EMBL/GenBank/DDBJ databases">
        <title>Actinomadura physcomitrii sp. nov., a novel actinomycete isolated from moss [Physcomitrium sphaericum (Ludw) Fuernr].</title>
        <authorList>
            <person name="Zhuang X."/>
        </authorList>
    </citation>
    <scope>NUCLEOTIDE SEQUENCE [LARGE SCALE GENOMIC DNA]</scope>
    <source>
        <strain evidence="9">LD22</strain>
    </source>
</reference>
<feature type="region of interest" description="Disordered" evidence="6">
    <location>
        <begin position="24"/>
        <end position="44"/>
    </location>
</feature>
<protein>
    <submittedName>
        <fullName evidence="9">Response regulator</fullName>
    </submittedName>
</protein>
<evidence type="ECO:0000313" key="9">
    <source>
        <dbReference type="EMBL" id="MVZ98821.1"/>
    </source>
</evidence>
<keyword evidence="2" id="KW-0805">Transcription regulation</keyword>
<dbReference type="GO" id="GO:0000160">
    <property type="term" value="P:phosphorelay signal transduction system"/>
    <property type="evidence" value="ECO:0007669"/>
    <property type="project" value="InterPro"/>
</dbReference>
<evidence type="ECO:0000313" key="10">
    <source>
        <dbReference type="Proteomes" id="UP000462055"/>
    </source>
</evidence>
<evidence type="ECO:0000259" key="7">
    <source>
        <dbReference type="PROSITE" id="PS50043"/>
    </source>
</evidence>
<dbReference type="SUPFAM" id="SSF52172">
    <property type="entry name" value="CheY-like"/>
    <property type="match status" value="1"/>
</dbReference>
<dbReference type="InterPro" id="IPR058245">
    <property type="entry name" value="NreC/VraR/RcsB-like_REC"/>
</dbReference>
<dbReference type="SMART" id="SM00421">
    <property type="entry name" value="HTH_LUXR"/>
    <property type="match status" value="1"/>
</dbReference>
<dbReference type="InterPro" id="IPR016032">
    <property type="entry name" value="Sig_transdc_resp-reg_C-effctor"/>
</dbReference>
<evidence type="ECO:0000256" key="1">
    <source>
        <dbReference type="ARBA" id="ARBA00022553"/>
    </source>
</evidence>
<name>A0A6I4M0P1_9ACTN</name>
<dbReference type="AlphaFoldDB" id="A0A6I4M0P1"/>
<proteinExistence type="predicted"/>
<dbReference type="PANTHER" id="PTHR44688">
    <property type="entry name" value="DNA-BINDING TRANSCRIPTIONAL ACTIVATOR DEVR_DOSR"/>
    <property type="match status" value="1"/>
</dbReference>
<feature type="domain" description="Response regulatory" evidence="8">
    <location>
        <begin position="114"/>
        <end position="230"/>
    </location>
</feature>
<keyword evidence="3" id="KW-0238">DNA-binding</keyword>
<evidence type="ECO:0000259" key="8">
    <source>
        <dbReference type="PROSITE" id="PS50110"/>
    </source>
</evidence>
<organism evidence="9 10">
    <name type="scientific">Actinomadura physcomitrii</name>
    <dbReference type="NCBI Taxonomy" id="2650748"/>
    <lineage>
        <taxon>Bacteria</taxon>
        <taxon>Bacillati</taxon>
        <taxon>Actinomycetota</taxon>
        <taxon>Actinomycetes</taxon>
        <taxon>Streptosporangiales</taxon>
        <taxon>Thermomonosporaceae</taxon>
        <taxon>Actinomadura</taxon>
    </lineage>
</organism>
<dbReference type="Gene3D" id="3.40.50.2300">
    <property type="match status" value="1"/>
</dbReference>
<keyword evidence="4" id="KW-0804">Transcription</keyword>
<dbReference type="Pfam" id="PF00196">
    <property type="entry name" value="GerE"/>
    <property type="match status" value="1"/>
</dbReference>
<dbReference type="PROSITE" id="PS50110">
    <property type="entry name" value="RESPONSE_REGULATORY"/>
    <property type="match status" value="1"/>
</dbReference>